<dbReference type="AlphaFoldDB" id="A0A1A9UXS1"/>
<proteinExistence type="predicted"/>
<protein>
    <submittedName>
        <fullName evidence="1">Uncharacterized protein</fullName>
    </submittedName>
</protein>
<reference evidence="1" key="1">
    <citation type="submission" date="2020-05" db="UniProtKB">
        <authorList>
            <consortium name="EnsemblMetazoa"/>
        </authorList>
    </citation>
    <scope>IDENTIFICATION</scope>
    <source>
        <strain evidence="1">TTRI</strain>
    </source>
</reference>
<sequence length="118" mass="13079">MYVSVPMLVPVPVPVPMPVAVPCEISIGLWLTYVVTTVDICYCFELYKPNVSEQLSNFIADLNRETEQKNRNNIRQLFGGDGNVGIVVAAAAVVINYCSDDNRHDDADDDDNDENNTI</sequence>
<organism evidence="1 2">
    <name type="scientific">Glossina austeni</name>
    <name type="common">Savannah tsetse fly</name>
    <dbReference type="NCBI Taxonomy" id="7395"/>
    <lineage>
        <taxon>Eukaryota</taxon>
        <taxon>Metazoa</taxon>
        <taxon>Ecdysozoa</taxon>
        <taxon>Arthropoda</taxon>
        <taxon>Hexapoda</taxon>
        <taxon>Insecta</taxon>
        <taxon>Pterygota</taxon>
        <taxon>Neoptera</taxon>
        <taxon>Endopterygota</taxon>
        <taxon>Diptera</taxon>
        <taxon>Brachycera</taxon>
        <taxon>Muscomorpha</taxon>
        <taxon>Hippoboscoidea</taxon>
        <taxon>Glossinidae</taxon>
        <taxon>Glossina</taxon>
    </lineage>
</organism>
<dbReference type="EnsemblMetazoa" id="GAUT019179-RA">
    <property type="protein sequence ID" value="GAUT019179-PA"/>
    <property type="gene ID" value="GAUT019179"/>
</dbReference>
<name>A0A1A9UXS1_GLOAU</name>
<accession>A0A1A9UXS1</accession>
<evidence type="ECO:0000313" key="1">
    <source>
        <dbReference type="EnsemblMetazoa" id="GAUT019179-PA"/>
    </source>
</evidence>
<dbReference type="VEuPathDB" id="VectorBase:GAUT019179"/>
<evidence type="ECO:0000313" key="2">
    <source>
        <dbReference type="Proteomes" id="UP000078200"/>
    </source>
</evidence>
<dbReference type="Proteomes" id="UP000078200">
    <property type="component" value="Unassembled WGS sequence"/>
</dbReference>
<keyword evidence="2" id="KW-1185">Reference proteome</keyword>